<feature type="transmembrane region" description="Helical" evidence="5">
    <location>
        <begin position="83"/>
        <end position="105"/>
    </location>
</feature>
<feature type="transmembrane region" description="Helical" evidence="5">
    <location>
        <begin position="153"/>
        <end position="173"/>
    </location>
</feature>
<keyword evidence="4 5" id="KW-0472">Membrane</keyword>
<evidence type="ECO:0000313" key="7">
    <source>
        <dbReference type="EMBL" id="MCM0620113.1"/>
    </source>
</evidence>
<dbReference type="EMBL" id="JAMOIL010000008">
    <property type="protein sequence ID" value="MCM0620113.1"/>
    <property type="molecule type" value="Genomic_DNA"/>
</dbReference>
<feature type="domain" description="Integral membrane bound transporter" evidence="6">
    <location>
        <begin position="48"/>
        <end position="168"/>
    </location>
</feature>
<feature type="transmembrane region" description="Helical" evidence="5">
    <location>
        <begin position="35"/>
        <end position="52"/>
    </location>
</feature>
<feature type="transmembrane region" description="Helical" evidence="5">
    <location>
        <begin position="111"/>
        <end position="132"/>
    </location>
</feature>
<dbReference type="InterPro" id="IPR049453">
    <property type="entry name" value="Memb_transporter_dom"/>
</dbReference>
<sequence length="373" mass="39555">MEPRTSDVPFFPGAAVLRRGRLSFRARRARLRAKGWQVGQAAVAAGVAWLVAHDLLGHDAPLFAPIAAVLGLGTTYGQRLKRIAEVTAGVAIGVLMADLLVAWIGAGWWQIVVVVGLAVSVAVMGGGGALLVNQAAVQSIFVLALLPTTGASFTRWIDAVIGGAVALVAATVVPSAPLRRPREQAARVLRKVAVLLGHAAQALREEDAERARALLVEARSTDVLVRELRAAADEGMAVVSSSPFRVRHRHDIRRMADLVDPMDRALRSTRVLVRQVSVATYRARVVPDEYVALVDELALAVDVVVAELAADRMAVAARPALLAVAQASGSVPRSDEMTAEVVLALLRSVVVDLLMVTGLDQLEATESLPPTPR</sequence>
<evidence type="ECO:0000256" key="1">
    <source>
        <dbReference type="ARBA" id="ARBA00004141"/>
    </source>
</evidence>
<keyword evidence="8" id="KW-1185">Reference proteome</keyword>
<name>A0A9X2D682_9ACTN</name>
<dbReference type="GO" id="GO:0016020">
    <property type="term" value="C:membrane"/>
    <property type="evidence" value="ECO:0007669"/>
    <property type="project" value="UniProtKB-SubCell"/>
</dbReference>
<evidence type="ECO:0000256" key="2">
    <source>
        <dbReference type="ARBA" id="ARBA00022692"/>
    </source>
</evidence>
<comment type="subcellular location">
    <subcellularLocation>
        <location evidence="1">Membrane</location>
        <topology evidence="1">Multi-pass membrane protein</topology>
    </subcellularLocation>
</comment>
<keyword evidence="2 5" id="KW-0812">Transmembrane</keyword>
<proteinExistence type="predicted"/>
<keyword evidence="3 5" id="KW-1133">Transmembrane helix</keyword>
<evidence type="ECO:0000256" key="3">
    <source>
        <dbReference type="ARBA" id="ARBA00022989"/>
    </source>
</evidence>
<organism evidence="7 8">
    <name type="scientific">Nocardioides bruguierae</name>
    <dbReference type="NCBI Taxonomy" id="2945102"/>
    <lineage>
        <taxon>Bacteria</taxon>
        <taxon>Bacillati</taxon>
        <taxon>Actinomycetota</taxon>
        <taxon>Actinomycetes</taxon>
        <taxon>Propionibacteriales</taxon>
        <taxon>Nocardioidaceae</taxon>
        <taxon>Nocardioides</taxon>
    </lineage>
</organism>
<comment type="caution">
    <text evidence="7">The sequence shown here is derived from an EMBL/GenBank/DDBJ whole genome shotgun (WGS) entry which is preliminary data.</text>
</comment>
<reference evidence="7" key="1">
    <citation type="submission" date="2022-05" db="EMBL/GenBank/DDBJ databases">
        <authorList>
            <person name="Tuo L."/>
        </authorList>
    </citation>
    <scope>NUCLEOTIDE SEQUENCE</scope>
    <source>
        <strain evidence="7">BSK12Z-4</strain>
    </source>
</reference>
<accession>A0A9X2D682</accession>
<evidence type="ECO:0000256" key="4">
    <source>
        <dbReference type="ARBA" id="ARBA00023136"/>
    </source>
</evidence>
<dbReference type="Proteomes" id="UP001139485">
    <property type="component" value="Unassembled WGS sequence"/>
</dbReference>
<protein>
    <submittedName>
        <fullName evidence="7">FUSC family protein</fullName>
    </submittedName>
</protein>
<evidence type="ECO:0000256" key="5">
    <source>
        <dbReference type="SAM" id="Phobius"/>
    </source>
</evidence>
<dbReference type="Pfam" id="PF13515">
    <property type="entry name" value="FUSC_2"/>
    <property type="match status" value="1"/>
</dbReference>
<evidence type="ECO:0000259" key="6">
    <source>
        <dbReference type="Pfam" id="PF13515"/>
    </source>
</evidence>
<evidence type="ECO:0000313" key="8">
    <source>
        <dbReference type="Proteomes" id="UP001139485"/>
    </source>
</evidence>
<dbReference type="AlphaFoldDB" id="A0A9X2D682"/>
<dbReference type="RefSeq" id="WP_250826792.1">
    <property type="nucleotide sequence ID" value="NZ_JAMOIL010000008.1"/>
</dbReference>
<gene>
    <name evidence="7" type="ORF">M8330_07370</name>
</gene>